<name>A0ABU2ZTL1_9ALTE</name>
<evidence type="ECO:0000256" key="1">
    <source>
        <dbReference type="SAM" id="SignalP"/>
    </source>
</evidence>
<dbReference type="PANTHER" id="PTHR46825:SF9">
    <property type="entry name" value="BETA-LACTAMASE-RELATED DOMAIN-CONTAINING PROTEIN"/>
    <property type="match status" value="1"/>
</dbReference>
<dbReference type="GO" id="GO:0016787">
    <property type="term" value="F:hydrolase activity"/>
    <property type="evidence" value="ECO:0007669"/>
    <property type="project" value="UniProtKB-KW"/>
</dbReference>
<feature type="signal peptide" evidence="1">
    <location>
        <begin position="1"/>
        <end position="18"/>
    </location>
</feature>
<dbReference type="RefSeq" id="WP_311368424.1">
    <property type="nucleotide sequence ID" value="NZ_JAVRHX010000002.1"/>
</dbReference>
<keyword evidence="1" id="KW-0732">Signal</keyword>
<sequence length="381" mass="42580">MKPLFLCVFLLLSFIGQAKQADISKLIDSLSQKLPADEPGCSIGVFEKGNVLLGQGFGLANAELNMPMSNNNVHRMASVSKQFVAMAVHLLADEGKIDLSKDISNYINGLPDYGHHVSINSMIGHVAGMGDYDLVSSEGMDESDIHEGALNLKATSGRPFRIGNEDYLTVAEFHDVVKRLPLISTPRTKWQYSNMAYVLLAILVEEVSGKTLREYSQEEIFSPLGMHDTFFADNPTELIKNRAYGYAKNKDGIYENNMTNLFWVGDGGLHTTIADMHKWDKHFYMPKLGKHPQAFMKSFMRANSELPTNDSDDNKILYANGQFIETGEYGQKISHSGGWLGASIMYERYPEHQFSSIVMCSNVSADRTISQAISQWYFANR</sequence>
<evidence type="ECO:0000259" key="2">
    <source>
        <dbReference type="Pfam" id="PF00144"/>
    </source>
</evidence>
<dbReference type="Gene3D" id="3.40.710.10">
    <property type="entry name" value="DD-peptidase/beta-lactamase superfamily"/>
    <property type="match status" value="1"/>
</dbReference>
<protein>
    <submittedName>
        <fullName evidence="3">Serine hydrolase domain-containing protein</fullName>
        <ecNumber evidence="3">3.1.1.103</ecNumber>
    </submittedName>
</protein>
<dbReference type="PANTHER" id="PTHR46825">
    <property type="entry name" value="D-ALANYL-D-ALANINE-CARBOXYPEPTIDASE/ENDOPEPTIDASE AMPH"/>
    <property type="match status" value="1"/>
</dbReference>
<comment type="caution">
    <text evidence="3">The sequence shown here is derived from an EMBL/GenBank/DDBJ whole genome shotgun (WGS) entry which is preliminary data.</text>
</comment>
<feature type="chain" id="PRO_5045843291" evidence="1">
    <location>
        <begin position="19"/>
        <end position="381"/>
    </location>
</feature>
<accession>A0ABU2ZTL1</accession>
<reference evidence="3 4" key="1">
    <citation type="submission" date="2023-09" db="EMBL/GenBank/DDBJ databases">
        <authorList>
            <person name="Rey-Velasco X."/>
        </authorList>
    </citation>
    <scope>NUCLEOTIDE SEQUENCE [LARGE SCALE GENOMIC DNA]</scope>
    <source>
        <strain evidence="3 4">P117</strain>
    </source>
</reference>
<keyword evidence="4" id="KW-1185">Reference proteome</keyword>
<proteinExistence type="predicted"/>
<evidence type="ECO:0000313" key="3">
    <source>
        <dbReference type="EMBL" id="MDT0594904.1"/>
    </source>
</evidence>
<dbReference type="Pfam" id="PF00144">
    <property type="entry name" value="Beta-lactamase"/>
    <property type="match status" value="1"/>
</dbReference>
<keyword evidence="3" id="KW-0378">Hydrolase</keyword>
<dbReference type="EC" id="3.1.1.103" evidence="3"/>
<dbReference type="SUPFAM" id="SSF56601">
    <property type="entry name" value="beta-lactamase/transpeptidase-like"/>
    <property type="match status" value="1"/>
</dbReference>
<evidence type="ECO:0000313" key="4">
    <source>
        <dbReference type="Proteomes" id="UP001253545"/>
    </source>
</evidence>
<dbReference type="InterPro" id="IPR001466">
    <property type="entry name" value="Beta-lactam-related"/>
</dbReference>
<dbReference type="EMBL" id="JAVRHX010000002">
    <property type="protein sequence ID" value="MDT0594904.1"/>
    <property type="molecule type" value="Genomic_DNA"/>
</dbReference>
<organism evidence="3 4">
    <name type="scientific">Glaciecola petra</name>
    <dbReference type="NCBI Taxonomy" id="3075602"/>
    <lineage>
        <taxon>Bacteria</taxon>
        <taxon>Pseudomonadati</taxon>
        <taxon>Pseudomonadota</taxon>
        <taxon>Gammaproteobacteria</taxon>
        <taxon>Alteromonadales</taxon>
        <taxon>Alteromonadaceae</taxon>
        <taxon>Glaciecola</taxon>
    </lineage>
</organism>
<dbReference type="InterPro" id="IPR050491">
    <property type="entry name" value="AmpC-like"/>
</dbReference>
<feature type="domain" description="Beta-lactamase-related" evidence="2">
    <location>
        <begin position="32"/>
        <end position="360"/>
    </location>
</feature>
<dbReference type="Proteomes" id="UP001253545">
    <property type="component" value="Unassembled WGS sequence"/>
</dbReference>
<gene>
    <name evidence="3" type="ORF">RM552_08640</name>
</gene>
<dbReference type="InterPro" id="IPR012338">
    <property type="entry name" value="Beta-lactam/transpept-like"/>
</dbReference>